<dbReference type="HAMAP" id="MF_01185">
    <property type="entry name" value="FliW"/>
    <property type="match status" value="1"/>
</dbReference>
<comment type="function">
    <text evidence="4">Acts as an anti-CsrA protein, binds CsrA and prevents it from repressing translation of its target genes, one of which is flagellin. Binds to flagellin and participates in the assembly of the flagellum.</text>
</comment>
<dbReference type="STRING" id="640948.SAMN05216238_106207"/>
<dbReference type="InterPro" id="IPR003775">
    <property type="entry name" value="Flagellar_assembly_factor_FliW"/>
</dbReference>
<dbReference type="GO" id="GO:0044780">
    <property type="term" value="P:bacterial-type flagellum assembly"/>
    <property type="evidence" value="ECO:0007669"/>
    <property type="project" value="UniProtKB-UniRule"/>
</dbReference>
<dbReference type="OrthoDB" id="9801235at2"/>
<keyword evidence="5" id="KW-0282">Flagellum</keyword>
<protein>
    <recommendedName>
        <fullName evidence="4">Flagellar assembly factor FliW</fullName>
    </recommendedName>
</protein>
<dbReference type="PANTHER" id="PTHR39190">
    <property type="entry name" value="FLAGELLAR ASSEMBLY FACTOR FLIW"/>
    <property type="match status" value="1"/>
</dbReference>
<dbReference type="RefSeq" id="WP_090084994.1">
    <property type="nucleotide sequence ID" value="NZ_FOMR01000006.1"/>
</dbReference>
<dbReference type="GO" id="GO:0005737">
    <property type="term" value="C:cytoplasm"/>
    <property type="evidence" value="ECO:0007669"/>
    <property type="project" value="UniProtKB-SubCell"/>
</dbReference>
<reference evidence="6" key="1">
    <citation type="submission" date="2016-10" db="EMBL/GenBank/DDBJ databases">
        <authorList>
            <person name="Varghese N."/>
            <person name="Submissions S."/>
        </authorList>
    </citation>
    <scope>NUCLEOTIDE SEQUENCE [LARGE SCALE GENOMIC DNA]</scope>
    <source>
        <strain evidence="6">DSM 22530</strain>
    </source>
</reference>
<comment type="similarity">
    <text evidence="4">Belongs to the FliW family.</text>
</comment>
<dbReference type="PANTHER" id="PTHR39190:SF1">
    <property type="entry name" value="FLAGELLAR ASSEMBLY FACTOR FLIW"/>
    <property type="match status" value="1"/>
</dbReference>
<dbReference type="SUPFAM" id="SSF141457">
    <property type="entry name" value="BH3618-like"/>
    <property type="match status" value="1"/>
</dbReference>
<name>A0A1I1WP21_9BACI</name>
<keyword evidence="5" id="KW-0966">Cell projection</keyword>
<evidence type="ECO:0000256" key="2">
    <source>
        <dbReference type="ARBA" id="ARBA00022795"/>
    </source>
</evidence>
<dbReference type="NCBIfam" id="NF009793">
    <property type="entry name" value="PRK13285.1-1"/>
    <property type="match status" value="1"/>
</dbReference>
<keyword evidence="1 4" id="KW-0963">Cytoplasm</keyword>
<evidence type="ECO:0000313" key="5">
    <source>
        <dbReference type="EMBL" id="SFD96876.1"/>
    </source>
</evidence>
<evidence type="ECO:0000313" key="6">
    <source>
        <dbReference type="Proteomes" id="UP000199474"/>
    </source>
</evidence>
<proteinExistence type="inferred from homology"/>
<keyword evidence="6" id="KW-1185">Reference proteome</keyword>
<dbReference type="EMBL" id="FOMR01000006">
    <property type="protein sequence ID" value="SFD96876.1"/>
    <property type="molecule type" value="Genomic_DNA"/>
</dbReference>
<gene>
    <name evidence="4" type="primary">fliW</name>
    <name evidence="5" type="ORF">SAMN05216238_106207</name>
</gene>
<evidence type="ECO:0000256" key="4">
    <source>
        <dbReference type="HAMAP-Rule" id="MF_01185"/>
    </source>
</evidence>
<keyword evidence="4" id="KW-0143">Chaperone</keyword>
<organism evidence="5 6">
    <name type="scientific">Lentibacillus persicus</name>
    <dbReference type="NCBI Taxonomy" id="640948"/>
    <lineage>
        <taxon>Bacteria</taxon>
        <taxon>Bacillati</taxon>
        <taxon>Bacillota</taxon>
        <taxon>Bacilli</taxon>
        <taxon>Bacillales</taxon>
        <taxon>Bacillaceae</taxon>
        <taxon>Lentibacillus</taxon>
    </lineage>
</organism>
<comment type="subunit">
    <text evidence="4">Interacts with translational regulator CsrA and flagellin(s).</text>
</comment>
<dbReference type="Proteomes" id="UP000199474">
    <property type="component" value="Unassembled WGS sequence"/>
</dbReference>
<dbReference type="AlphaFoldDB" id="A0A1I1WP21"/>
<keyword evidence="5" id="KW-0969">Cilium</keyword>
<dbReference type="InterPro" id="IPR024046">
    <property type="entry name" value="Flagellar_assmbl_FliW_dom_sf"/>
</dbReference>
<dbReference type="Gene3D" id="2.30.290.10">
    <property type="entry name" value="BH3618-like"/>
    <property type="match status" value="1"/>
</dbReference>
<dbReference type="Pfam" id="PF02623">
    <property type="entry name" value="FliW"/>
    <property type="match status" value="1"/>
</dbReference>
<keyword evidence="3 4" id="KW-0810">Translation regulation</keyword>
<sequence>MYIQTKYMGSVEVDPSKILYFSSGLPGFIEEKEFVLLNTAENSVFQILQSADTPEIAFVVVNPYYFYQNYVFDLDENLLNGLSITDAEDVMVLAIVTVRKPFAESTLNLKAPIIINSQNQQGKQYILNTDSYPSKAAITLPDSASVKGE</sequence>
<keyword evidence="2 4" id="KW-1005">Bacterial flagellum biogenesis</keyword>
<dbReference type="GO" id="GO:0006417">
    <property type="term" value="P:regulation of translation"/>
    <property type="evidence" value="ECO:0007669"/>
    <property type="project" value="UniProtKB-KW"/>
</dbReference>
<accession>A0A1I1WP21</accession>
<evidence type="ECO:0000256" key="1">
    <source>
        <dbReference type="ARBA" id="ARBA00022490"/>
    </source>
</evidence>
<comment type="subcellular location">
    <subcellularLocation>
        <location evidence="4">Cytoplasm</location>
    </subcellularLocation>
</comment>
<evidence type="ECO:0000256" key="3">
    <source>
        <dbReference type="ARBA" id="ARBA00022845"/>
    </source>
</evidence>